<dbReference type="Pfam" id="PF16316">
    <property type="entry name" value="DUF4956"/>
    <property type="match status" value="1"/>
</dbReference>
<feature type="transmembrane region" description="Helical" evidence="2">
    <location>
        <begin position="32"/>
        <end position="50"/>
    </location>
</feature>
<protein>
    <recommendedName>
        <fullName evidence="5">DUF4956 domain-containing protein</fullName>
    </recommendedName>
</protein>
<evidence type="ECO:0000256" key="1">
    <source>
        <dbReference type="SAM" id="MobiDB-lite"/>
    </source>
</evidence>
<keyword evidence="2" id="KW-0472">Membrane</keyword>
<evidence type="ECO:0000313" key="3">
    <source>
        <dbReference type="EMBL" id="AHI21655.1"/>
    </source>
</evidence>
<dbReference type="eggNOG" id="ENOG50308PC">
    <property type="taxonomic scope" value="Bacteria"/>
</dbReference>
<dbReference type="Proteomes" id="UP000019222">
    <property type="component" value="Chromosome"/>
</dbReference>
<evidence type="ECO:0000256" key="2">
    <source>
        <dbReference type="SAM" id="Phobius"/>
    </source>
</evidence>
<reference evidence="3 4" key="1">
    <citation type="submission" date="2013-02" db="EMBL/GenBank/DDBJ databases">
        <title>The complete genome sequence of Corynebacterium vitaeruminis DSM 20294.</title>
        <authorList>
            <person name="Ruckert C."/>
            <person name="Albersmeier A."/>
            <person name="Kalinowski J."/>
        </authorList>
    </citation>
    <scope>NUCLEOTIDE SEQUENCE [LARGE SCALE GENOMIC DNA]</scope>
    <source>
        <strain evidence="4">ATCC 10234</strain>
    </source>
</reference>
<feature type="transmembrane region" description="Helical" evidence="2">
    <location>
        <begin position="84"/>
        <end position="115"/>
    </location>
</feature>
<feature type="region of interest" description="Disordered" evidence="1">
    <location>
        <begin position="183"/>
        <end position="202"/>
    </location>
</feature>
<keyword evidence="4" id="KW-1185">Reference proteome</keyword>
<dbReference type="EMBL" id="CP004353">
    <property type="protein sequence ID" value="AHI21655.1"/>
    <property type="molecule type" value="Genomic_DNA"/>
</dbReference>
<dbReference type="STRING" id="1224164.B843_01295"/>
<proteinExistence type="predicted"/>
<name>W5XY90_9CORY</name>
<evidence type="ECO:0008006" key="5">
    <source>
        <dbReference type="Google" id="ProtNLM"/>
    </source>
</evidence>
<dbReference type="AlphaFoldDB" id="W5XY90"/>
<feature type="compositionally biased region" description="Basic and acidic residues" evidence="1">
    <location>
        <begin position="192"/>
        <end position="202"/>
    </location>
</feature>
<gene>
    <name evidence="3" type="ORF">B843_01295</name>
</gene>
<dbReference type="KEGG" id="cvt:B843_01295"/>
<dbReference type="HOGENOM" id="CLU_080080_2_0_11"/>
<keyword evidence="2" id="KW-1133">Transmembrane helix</keyword>
<evidence type="ECO:0000313" key="4">
    <source>
        <dbReference type="Proteomes" id="UP000019222"/>
    </source>
</evidence>
<keyword evidence="2" id="KW-0812">Transmembrane</keyword>
<dbReference type="RefSeq" id="WP_025251726.1">
    <property type="nucleotide sequence ID" value="NZ_CP004353.1"/>
</dbReference>
<accession>W5XY90</accession>
<organism evidence="3 4">
    <name type="scientific">Corynebacterium vitaeruminis DSM 20294</name>
    <dbReference type="NCBI Taxonomy" id="1224164"/>
    <lineage>
        <taxon>Bacteria</taxon>
        <taxon>Bacillati</taxon>
        <taxon>Actinomycetota</taxon>
        <taxon>Actinomycetes</taxon>
        <taxon>Mycobacteriales</taxon>
        <taxon>Corynebacteriaceae</taxon>
        <taxon>Corynebacterium</taxon>
    </lineage>
</organism>
<feature type="transmembrane region" description="Helical" evidence="2">
    <location>
        <begin position="6"/>
        <end position="25"/>
    </location>
</feature>
<dbReference type="PATRIC" id="fig|1224164.3.peg.251"/>
<sequence>MTATAIMIAIDFVAMGILTFGIYFPRHHRSDLIVAFWGVNIGVLAVSQVLANTHEGAELGLGLFGVLSIIRLRSSEINQREVSYYFTSLAMGLIAGLATSVNVFGIVMIVLPLLVVSIADTDAIARRGVEHTTIQLDRAIADPDELHRELEDLTGAHVKSVKVNKLDLVNDLTLVEVSLHRDPDAPSIQENPQRESIDTFSS</sequence>
<dbReference type="InterPro" id="IPR032531">
    <property type="entry name" value="DUF4956"/>
</dbReference>